<evidence type="ECO:0000256" key="6">
    <source>
        <dbReference type="ARBA" id="ARBA00023136"/>
    </source>
</evidence>
<evidence type="ECO:0000256" key="5">
    <source>
        <dbReference type="ARBA" id="ARBA00022989"/>
    </source>
</evidence>
<feature type="transmembrane region" description="Helical" evidence="8">
    <location>
        <begin position="382"/>
        <end position="403"/>
    </location>
</feature>
<dbReference type="GO" id="GO:0005773">
    <property type="term" value="C:vacuole"/>
    <property type="evidence" value="ECO:0007669"/>
    <property type="project" value="UniProtKB-ARBA"/>
</dbReference>
<dbReference type="GO" id="GO:0012505">
    <property type="term" value="C:endomembrane system"/>
    <property type="evidence" value="ECO:0007669"/>
    <property type="project" value="UniProtKB-SubCell"/>
</dbReference>
<evidence type="ECO:0008006" key="12">
    <source>
        <dbReference type="Google" id="ProtNLM"/>
    </source>
</evidence>
<comment type="similarity">
    <text evidence="2">Belongs to the battenin family.</text>
</comment>
<dbReference type="InterPro" id="IPR003492">
    <property type="entry name" value="Battenin_disease_Cln3"/>
</dbReference>
<reference evidence="10" key="1">
    <citation type="submission" date="2020-11" db="EMBL/GenBank/DDBJ databases">
        <title>Chlorella ohadii genome sequencing and assembly.</title>
        <authorList>
            <person name="Murik O."/>
            <person name="Treves H."/>
            <person name="Kedem I."/>
            <person name="Shotland Y."/>
            <person name="Kaplan A."/>
        </authorList>
    </citation>
    <scope>NUCLEOTIDE SEQUENCE</scope>
    <source>
        <strain evidence="10">1</strain>
    </source>
</reference>
<feature type="region of interest" description="Disordered" evidence="7">
    <location>
        <begin position="131"/>
        <end position="226"/>
    </location>
</feature>
<dbReference type="InterPro" id="IPR036259">
    <property type="entry name" value="MFS_trans_sf"/>
</dbReference>
<dbReference type="AlphaFoldDB" id="A0AAD5DGN3"/>
<feature type="chain" id="PRO_5041994026" description="Battenin" evidence="9">
    <location>
        <begin position="19"/>
        <end position="420"/>
    </location>
</feature>
<organism evidence="10 11">
    <name type="scientific">Chlorella ohadii</name>
    <dbReference type="NCBI Taxonomy" id="2649997"/>
    <lineage>
        <taxon>Eukaryota</taxon>
        <taxon>Viridiplantae</taxon>
        <taxon>Chlorophyta</taxon>
        <taxon>core chlorophytes</taxon>
        <taxon>Trebouxiophyceae</taxon>
        <taxon>Chlorellales</taxon>
        <taxon>Chlorellaceae</taxon>
        <taxon>Chlorella clade</taxon>
        <taxon>Chlorella</taxon>
    </lineage>
</organism>
<dbReference type="Pfam" id="PF02487">
    <property type="entry name" value="CLN3"/>
    <property type="match status" value="1"/>
</dbReference>
<keyword evidence="9" id="KW-0732">Signal</keyword>
<dbReference type="EMBL" id="JADXDR010000186">
    <property type="protein sequence ID" value="KAI7836471.1"/>
    <property type="molecule type" value="Genomic_DNA"/>
</dbReference>
<dbReference type="GO" id="GO:0016020">
    <property type="term" value="C:membrane"/>
    <property type="evidence" value="ECO:0007669"/>
    <property type="project" value="InterPro"/>
</dbReference>
<evidence type="ECO:0000313" key="10">
    <source>
        <dbReference type="EMBL" id="KAI7836471.1"/>
    </source>
</evidence>
<feature type="transmembrane region" description="Helical" evidence="8">
    <location>
        <begin position="324"/>
        <end position="342"/>
    </location>
</feature>
<evidence type="ECO:0000313" key="11">
    <source>
        <dbReference type="Proteomes" id="UP001205105"/>
    </source>
</evidence>
<gene>
    <name evidence="10" type="ORF">COHA_009688</name>
</gene>
<evidence type="ECO:0000256" key="8">
    <source>
        <dbReference type="SAM" id="Phobius"/>
    </source>
</evidence>
<comment type="subcellular location">
    <subcellularLocation>
        <location evidence="1">Endomembrane system</location>
        <topology evidence="1">Multi-pass membrane protein</topology>
    </subcellularLocation>
</comment>
<keyword evidence="11" id="KW-1185">Reference proteome</keyword>
<evidence type="ECO:0000256" key="3">
    <source>
        <dbReference type="ARBA" id="ARBA00022448"/>
    </source>
</evidence>
<protein>
    <recommendedName>
        <fullName evidence="12">Battenin</fullName>
    </recommendedName>
</protein>
<dbReference type="PANTHER" id="PTHR10981">
    <property type="entry name" value="BATTENIN"/>
    <property type="match status" value="1"/>
</dbReference>
<comment type="caution">
    <text evidence="10">The sequence shown here is derived from an EMBL/GenBank/DDBJ whole genome shotgun (WGS) entry which is preliminary data.</text>
</comment>
<keyword evidence="3" id="KW-0813">Transport</keyword>
<keyword evidence="6 8" id="KW-0472">Membrane</keyword>
<dbReference type="PANTHER" id="PTHR10981:SF0">
    <property type="entry name" value="BATTENIN"/>
    <property type="match status" value="1"/>
</dbReference>
<evidence type="ECO:0000256" key="1">
    <source>
        <dbReference type="ARBA" id="ARBA00004127"/>
    </source>
</evidence>
<feature type="transmembrane region" description="Helical" evidence="8">
    <location>
        <begin position="55"/>
        <end position="75"/>
    </location>
</feature>
<keyword evidence="4 8" id="KW-0812">Transmembrane</keyword>
<feature type="compositionally biased region" description="Low complexity" evidence="7">
    <location>
        <begin position="210"/>
        <end position="226"/>
    </location>
</feature>
<sequence length="420" mass="45064">MHAVALLMAASYTTVALSSSRGWQLLGVVFASLQGGLGEASCLALTSYYSGRPAITLWSSGTGFAGVFGYAWVALLHMLGGLSFTATLLLANATCAAWLAVYHWLLEAPEERAMQLWRHDSSDWDRAAAAARSGRSEVGTIAEGGRGGGRAAEQQRRRQEGGGRGAVPQVPVLAETAAAAAEGPGEADLQGAQGGSEEQQRLLGGGEGGSSNLQRQQQQEQVHGQQLDAGMLEEGSEEWKPSKAGRMTWRERLQRTAALWPYMVPLLLVYFAEYAMQSGTWTAIGFPVTSIEARHRFYLYANWNYQAGVFISRSSGMLYQASRAALWAMPIMQVGWLLFFLLDAVHHFWYNSWLLLPCFITGLLGGAVYVNAFTLISKEFSLGAASLADSLGVALADACGILIQGCLFKANGLAGADFAC</sequence>
<keyword evidence="5 8" id="KW-1133">Transmembrane helix</keyword>
<feature type="transmembrane region" description="Helical" evidence="8">
    <location>
        <begin position="81"/>
        <end position="105"/>
    </location>
</feature>
<proteinExistence type="inferred from homology"/>
<dbReference type="GO" id="GO:0051453">
    <property type="term" value="P:regulation of intracellular pH"/>
    <property type="evidence" value="ECO:0007669"/>
    <property type="project" value="TreeGrafter"/>
</dbReference>
<feature type="signal peptide" evidence="9">
    <location>
        <begin position="1"/>
        <end position="18"/>
    </location>
</feature>
<feature type="transmembrane region" description="Helical" evidence="8">
    <location>
        <begin position="354"/>
        <end position="376"/>
    </location>
</feature>
<feature type="transmembrane region" description="Helical" evidence="8">
    <location>
        <begin position="257"/>
        <end position="276"/>
    </location>
</feature>
<feature type="transmembrane region" description="Helical" evidence="8">
    <location>
        <begin position="28"/>
        <end position="48"/>
    </location>
</feature>
<feature type="compositionally biased region" description="Low complexity" evidence="7">
    <location>
        <begin position="174"/>
        <end position="187"/>
    </location>
</feature>
<dbReference type="Proteomes" id="UP001205105">
    <property type="component" value="Unassembled WGS sequence"/>
</dbReference>
<accession>A0AAD5DGN3</accession>
<evidence type="ECO:0000256" key="7">
    <source>
        <dbReference type="SAM" id="MobiDB-lite"/>
    </source>
</evidence>
<evidence type="ECO:0000256" key="9">
    <source>
        <dbReference type="SAM" id="SignalP"/>
    </source>
</evidence>
<dbReference type="SUPFAM" id="SSF103473">
    <property type="entry name" value="MFS general substrate transporter"/>
    <property type="match status" value="1"/>
</dbReference>
<evidence type="ECO:0000256" key="2">
    <source>
        <dbReference type="ARBA" id="ARBA00007467"/>
    </source>
</evidence>
<name>A0AAD5DGN3_9CHLO</name>
<evidence type="ECO:0000256" key="4">
    <source>
        <dbReference type="ARBA" id="ARBA00022692"/>
    </source>
</evidence>